<organism evidence="2 3">
    <name type="scientific">Leersia perrieri</name>
    <dbReference type="NCBI Taxonomy" id="77586"/>
    <lineage>
        <taxon>Eukaryota</taxon>
        <taxon>Viridiplantae</taxon>
        <taxon>Streptophyta</taxon>
        <taxon>Embryophyta</taxon>
        <taxon>Tracheophyta</taxon>
        <taxon>Spermatophyta</taxon>
        <taxon>Magnoliopsida</taxon>
        <taxon>Liliopsida</taxon>
        <taxon>Poales</taxon>
        <taxon>Poaceae</taxon>
        <taxon>BOP clade</taxon>
        <taxon>Oryzoideae</taxon>
        <taxon>Oryzeae</taxon>
        <taxon>Oryzinae</taxon>
        <taxon>Leersia</taxon>
    </lineage>
</organism>
<name>A0A0D9V2S7_9ORYZ</name>
<dbReference type="AlphaFoldDB" id="A0A0D9V2S7"/>
<reference evidence="2" key="3">
    <citation type="submission" date="2015-04" db="UniProtKB">
        <authorList>
            <consortium name="EnsemblPlants"/>
        </authorList>
    </citation>
    <scope>IDENTIFICATION</scope>
</reference>
<dbReference type="PANTHER" id="PTHR31245">
    <property type="entry name" value="UBIQUITIN SYSTEM COMPONENT CUE PROTEIN"/>
    <property type="match status" value="1"/>
</dbReference>
<evidence type="ECO:0000313" key="3">
    <source>
        <dbReference type="Proteomes" id="UP000032180"/>
    </source>
</evidence>
<reference evidence="2 3" key="1">
    <citation type="submission" date="2012-08" db="EMBL/GenBank/DDBJ databases">
        <title>Oryza genome evolution.</title>
        <authorList>
            <person name="Wing R.A."/>
        </authorList>
    </citation>
    <scope>NUCLEOTIDE SEQUENCE</scope>
</reference>
<evidence type="ECO:0000313" key="2">
    <source>
        <dbReference type="EnsemblPlants" id="LPERR01G19120.1"/>
    </source>
</evidence>
<dbReference type="Gramene" id="LPERR01G19120.1">
    <property type="protein sequence ID" value="LPERR01G19120.1"/>
    <property type="gene ID" value="LPERR01G19120"/>
</dbReference>
<dbReference type="HOGENOM" id="CLU_096235_0_0_1"/>
<evidence type="ECO:0000256" key="1">
    <source>
        <dbReference type="SAM" id="MobiDB-lite"/>
    </source>
</evidence>
<dbReference type="EnsemblPlants" id="LPERR01G19120.1">
    <property type="protein sequence ID" value="LPERR01G19120.1"/>
    <property type="gene ID" value="LPERR01G19120"/>
</dbReference>
<dbReference type="eggNOG" id="ENOG502R73T">
    <property type="taxonomic scope" value="Eukaryota"/>
</dbReference>
<sequence>MAVAQCEKDFDAVIERMLNLNLDAAGAEPDPPAQQQLQPAATGPGGNNNIGAGLSYWAETLVSEVFGADTLGDARERVRAVLEAFGGAVDASARAGAASRMDAASRESAVLKRAVLYHYRLLKAERKAQEQLRMQVYDYGERVRRLEASNYALTLHLRQAELHHAGGGAMPPGPRNPEIF</sequence>
<accession>A0A0D9V2S7</accession>
<proteinExistence type="predicted"/>
<reference evidence="3" key="2">
    <citation type="submission" date="2013-12" db="EMBL/GenBank/DDBJ databases">
        <authorList>
            <person name="Yu Y."/>
            <person name="Lee S."/>
            <person name="de Baynast K."/>
            <person name="Wissotski M."/>
            <person name="Liu L."/>
            <person name="Talag J."/>
            <person name="Goicoechea J."/>
            <person name="Angelova A."/>
            <person name="Jetty R."/>
            <person name="Kudrna D."/>
            <person name="Golser W."/>
            <person name="Rivera L."/>
            <person name="Zhang J."/>
            <person name="Wing R."/>
        </authorList>
    </citation>
    <scope>NUCLEOTIDE SEQUENCE</scope>
</reference>
<feature type="region of interest" description="Disordered" evidence="1">
    <location>
        <begin position="24"/>
        <end position="45"/>
    </location>
</feature>
<dbReference type="PANTHER" id="PTHR31245:SF28">
    <property type="entry name" value="OS01G0610000 PROTEIN"/>
    <property type="match status" value="1"/>
</dbReference>
<keyword evidence="3" id="KW-1185">Reference proteome</keyword>
<dbReference type="STRING" id="77586.A0A0D9V2S7"/>
<dbReference type="Proteomes" id="UP000032180">
    <property type="component" value="Chromosome 1"/>
</dbReference>
<protein>
    <submittedName>
        <fullName evidence="2">Uncharacterized protein</fullName>
    </submittedName>
</protein>